<dbReference type="EMBL" id="JABXYM010000001">
    <property type="protein sequence ID" value="MCR6097006.1"/>
    <property type="molecule type" value="Genomic_DNA"/>
</dbReference>
<gene>
    <name evidence="1" type="ORF">HXA33_10595</name>
</gene>
<protein>
    <submittedName>
        <fullName evidence="1">Uncharacterized protein</fullName>
    </submittedName>
</protein>
<sequence>MTHFMIYMYNMEMVENYPEIICALSADLLEGLVEVVNAYPYGVDKNLNLGALWVATLLS</sequence>
<keyword evidence="2" id="KW-1185">Reference proteome</keyword>
<name>A0A9Q4FZ46_SALAG</name>
<dbReference type="Proteomes" id="UP001057753">
    <property type="component" value="Unassembled WGS sequence"/>
</dbReference>
<accession>A0A9Q4FZ46</accession>
<dbReference type="RefSeq" id="WP_257821468.1">
    <property type="nucleotide sequence ID" value="NZ_JABXYM010000001.1"/>
</dbReference>
<evidence type="ECO:0000313" key="1">
    <source>
        <dbReference type="EMBL" id="MCR6097006.1"/>
    </source>
</evidence>
<organism evidence="1 2">
    <name type="scientific">Salipaludibacillus agaradhaerens</name>
    <name type="common">Bacillus agaradhaerens</name>
    <dbReference type="NCBI Taxonomy" id="76935"/>
    <lineage>
        <taxon>Bacteria</taxon>
        <taxon>Bacillati</taxon>
        <taxon>Bacillota</taxon>
        <taxon>Bacilli</taxon>
        <taxon>Bacillales</taxon>
        <taxon>Bacillaceae</taxon>
    </lineage>
</organism>
<evidence type="ECO:0000313" key="2">
    <source>
        <dbReference type="Proteomes" id="UP001057753"/>
    </source>
</evidence>
<dbReference type="AlphaFoldDB" id="A0A9Q4FZ46"/>
<comment type="caution">
    <text evidence="1">The sequence shown here is derived from an EMBL/GenBank/DDBJ whole genome shotgun (WGS) entry which is preliminary data.</text>
</comment>
<reference evidence="1" key="1">
    <citation type="submission" date="2020-06" db="EMBL/GenBank/DDBJ databases">
        <title>Insight into the genomes of haloalkaliphilic bacilli from Kenyan soda lakes.</title>
        <authorList>
            <person name="Mwirichia R."/>
            <person name="Villamizar G.C."/>
            <person name="Poehlein A."/>
            <person name="Mugweru J."/>
            <person name="Kipnyargis A."/>
            <person name="Kiplimo D."/>
            <person name="Orwa P."/>
            <person name="Daniel R."/>
        </authorList>
    </citation>
    <scope>NUCLEOTIDE SEQUENCE</scope>
    <source>
        <strain evidence="1">B1096_S55</strain>
    </source>
</reference>
<proteinExistence type="predicted"/>